<organism evidence="2 3">
    <name type="scientific">Apiospora aurea</name>
    <dbReference type="NCBI Taxonomy" id="335848"/>
    <lineage>
        <taxon>Eukaryota</taxon>
        <taxon>Fungi</taxon>
        <taxon>Dikarya</taxon>
        <taxon>Ascomycota</taxon>
        <taxon>Pezizomycotina</taxon>
        <taxon>Sordariomycetes</taxon>
        <taxon>Xylariomycetidae</taxon>
        <taxon>Amphisphaeriales</taxon>
        <taxon>Apiosporaceae</taxon>
        <taxon>Apiospora</taxon>
    </lineage>
</organism>
<proteinExistence type="predicted"/>
<gene>
    <name evidence="2" type="ORF">PG986_000571</name>
</gene>
<dbReference type="GeneID" id="92069855"/>
<feature type="compositionally biased region" description="Basic residues" evidence="1">
    <location>
        <begin position="1"/>
        <end position="10"/>
    </location>
</feature>
<evidence type="ECO:0000256" key="1">
    <source>
        <dbReference type="SAM" id="MobiDB-lite"/>
    </source>
</evidence>
<dbReference type="SUPFAM" id="SSF57756">
    <property type="entry name" value="Retrovirus zinc finger-like domains"/>
    <property type="match status" value="1"/>
</dbReference>
<feature type="compositionally biased region" description="Polar residues" evidence="1">
    <location>
        <begin position="65"/>
        <end position="74"/>
    </location>
</feature>
<feature type="compositionally biased region" description="Low complexity" evidence="1">
    <location>
        <begin position="209"/>
        <end position="218"/>
    </location>
</feature>
<evidence type="ECO:0000313" key="2">
    <source>
        <dbReference type="EMBL" id="KAK7966294.1"/>
    </source>
</evidence>
<protein>
    <recommendedName>
        <fullName evidence="4">CCHC-type domain-containing protein</fullName>
    </recommendedName>
</protein>
<feature type="compositionally biased region" description="Basic and acidic residues" evidence="1">
    <location>
        <begin position="112"/>
        <end position="121"/>
    </location>
</feature>
<keyword evidence="3" id="KW-1185">Reference proteome</keyword>
<sequence>MTRRGSRAKKGQKEASSGQPPKQEPRRSQQPQSNTPRTSPRPRPAAGQESRQARAPQVADRRTNVPVQQPLQQQHRSDEIGDNHRPPPPEPEPYNREYDRRSRALTPIRSAHPHDLWSPRREYVQFPRDERDAFMAQRHPADYPRGYPHGYYRQRTPEYYRYQPSELMEQRLPFDGRGPPSSRMASEPRRRRTRSLSPAARPARSIENPGGPVVPAATPVPRLAESRPVHAESHSVHADQQPRSATTCGYCKREGHEVKDCVSKISSAGYVLACPRCNTKNHLYHKCPSLPPAGTRGREEEDLYYLLTCRQNKPQIGSGPADLAAHVRWTTPSLVAFPWTTDFTLRYHEDPQQAAAERDYDYSKFDFGAAGGGRRPDREALTRKFDPSHPAIPKIPIPTPLANPGLREDENRQGGLPGDRTELAGSALDDVNKRAEAMRGVNSGKPNAPPSA</sequence>
<reference evidence="2 3" key="1">
    <citation type="submission" date="2023-01" db="EMBL/GenBank/DDBJ databases">
        <title>Analysis of 21 Apiospora genomes using comparative genomics revels a genus with tremendous synthesis potential of carbohydrate active enzymes and secondary metabolites.</title>
        <authorList>
            <person name="Sorensen T."/>
        </authorList>
    </citation>
    <scope>NUCLEOTIDE SEQUENCE [LARGE SCALE GENOMIC DNA]</scope>
    <source>
        <strain evidence="2 3">CBS 24483</strain>
    </source>
</reference>
<dbReference type="Proteomes" id="UP001391051">
    <property type="component" value="Unassembled WGS sequence"/>
</dbReference>
<dbReference type="EMBL" id="JAQQWE010000001">
    <property type="protein sequence ID" value="KAK7966294.1"/>
    <property type="molecule type" value="Genomic_DNA"/>
</dbReference>
<feature type="compositionally biased region" description="Basic and acidic residues" evidence="1">
    <location>
        <begin position="75"/>
        <end position="102"/>
    </location>
</feature>
<accession>A0ABR1QUG5</accession>
<evidence type="ECO:0008006" key="4">
    <source>
        <dbReference type="Google" id="ProtNLM"/>
    </source>
</evidence>
<evidence type="ECO:0000313" key="3">
    <source>
        <dbReference type="Proteomes" id="UP001391051"/>
    </source>
</evidence>
<dbReference type="Gene3D" id="4.10.60.10">
    <property type="entry name" value="Zinc finger, CCHC-type"/>
    <property type="match status" value="1"/>
</dbReference>
<dbReference type="RefSeq" id="XP_066705686.1">
    <property type="nucleotide sequence ID" value="XM_066836793.1"/>
</dbReference>
<dbReference type="InterPro" id="IPR036875">
    <property type="entry name" value="Znf_CCHC_sf"/>
</dbReference>
<feature type="region of interest" description="Disordered" evidence="1">
    <location>
        <begin position="1"/>
        <end position="121"/>
    </location>
</feature>
<comment type="caution">
    <text evidence="2">The sequence shown here is derived from an EMBL/GenBank/DDBJ whole genome shotgun (WGS) entry which is preliminary data.</text>
</comment>
<feature type="region of interest" description="Disordered" evidence="1">
    <location>
        <begin position="171"/>
        <end position="218"/>
    </location>
</feature>
<feature type="region of interest" description="Disordered" evidence="1">
    <location>
        <begin position="384"/>
        <end position="452"/>
    </location>
</feature>
<name>A0ABR1QUG5_9PEZI</name>